<comment type="caution">
    <text evidence="1">The sequence shown here is derived from an EMBL/GenBank/DDBJ whole genome shotgun (WGS) entry which is preliminary data.</text>
</comment>
<dbReference type="SUPFAM" id="SSF52047">
    <property type="entry name" value="RNI-like"/>
    <property type="match status" value="1"/>
</dbReference>
<organism evidence="1 2">
    <name type="scientific">Mortierella hygrophila</name>
    <dbReference type="NCBI Taxonomy" id="979708"/>
    <lineage>
        <taxon>Eukaryota</taxon>
        <taxon>Fungi</taxon>
        <taxon>Fungi incertae sedis</taxon>
        <taxon>Mucoromycota</taxon>
        <taxon>Mortierellomycotina</taxon>
        <taxon>Mortierellomycetes</taxon>
        <taxon>Mortierellales</taxon>
        <taxon>Mortierellaceae</taxon>
        <taxon>Mortierella</taxon>
    </lineage>
</organism>
<reference evidence="1" key="1">
    <citation type="journal article" date="2020" name="Fungal Divers.">
        <title>Resolving the Mortierellaceae phylogeny through synthesis of multi-gene phylogenetics and phylogenomics.</title>
        <authorList>
            <person name="Vandepol N."/>
            <person name="Liber J."/>
            <person name="Desiro A."/>
            <person name="Na H."/>
            <person name="Kennedy M."/>
            <person name="Barry K."/>
            <person name="Grigoriev I.V."/>
            <person name="Miller A.N."/>
            <person name="O'Donnell K."/>
            <person name="Stajich J.E."/>
            <person name="Bonito G."/>
        </authorList>
    </citation>
    <scope>NUCLEOTIDE SEQUENCE</scope>
    <source>
        <strain evidence="1">NRRL 2591</strain>
    </source>
</reference>
<name>A0A9P6FF03_9FUNG</name>
<gene>
    <name evidence="1" type="ORF">EC957_005668</name>
</gene>
<evidence type="ECO:0000313" key="1">
    <source>
        <dbReference type="EMBL" id="KAF9548735.1"/>
    </source>
</evidence>
<protein>
    <submittedName>
        <fullName evidence="1">Uncharacterized protein</fullName>
    </submittedName>
</protein>
<proteinExistence type="predicted"/>
<dbReference type="AlphaFoldDB" id="A0A9P6FF03"/>
<evidence type="ECO:0000313" key="2">
    <source>
        <dbReference type="Proteomes" id="UP000723463"/>
    </source>
</evidence>
<accession>A0A9P6FF03</accession>
<dbReference type="Proteomes" id="UP000723463">
    <property type="component" value="Unassembled WGS sequence"/>
</dbReference>
<dbReference type="EMBL" id="JAAAXW010000026">
    <property type="protein sequence ID" value="KAF9548735.1"/>
    <property type="molecule type" value="Genomic_DNA"/>
</dbReference>
<keyword evidence="2" id="KW-1185">Reference proteome</keyword>
<sequence length="348" mass="39669">MRPSTRVFRIAELACIISSHLDKKALTCLMLTSRGMHETIEPWFYHNLETYIYKTPKGLNINLCDSPDGLRALSRNIHFVRTWETDIFSLVFISRATAAIQQYLDYDNNGSTNSGNGRDMGLDAFPAPLLFEEDKNLNHTLPGHSRVLVAIARVCAILSRLPQLLDLTLHSLVANGPRCLQLLTSTLLKMTTLRRLELYADLDHSIPAFGLAMFFGLPPLIEKLRIEFVERFYDLDTEDNDYDTPIEDLGDDISVKATQTVATGVPSCRTVPLGNLRELIIIEGWLRDATPEEVLSVFESCPALEKLVLNFVYRSTRLGRWELWKRCRAIAWRHCITLEEITAWMALW</sequence>